<sequence length="446" mass="49909">MIHPTLTAQHSTAFLSPQAALSWQSAVPHGLPTVWVDSSRRFQTVLGFGAAFTEAAAVTWQALPAQQQREFMQACFSRDDGHGYTLCRVHMNSCDFALGNYAHVEREDDFALESFSMARDEQALLPMIKAAQEVARASGQEIRLLASPWSPPAWMKTTGVMNHGGELREDCRAAWAQCYVRFIQAYAAHGVPIWGVTVQNEPEALQRWDSCLYSAEQERDFVRDHLGPALQAAGLGHVRIIVWDHNRDRMVERVSVVLSDAAAARYVWGCGFHWYGEDHFNHVQLVHDAWPDKHLLFTEGCQEGGPHHGSWALGERYAKSMIEDMNRWTEGWIDWNLLLNEEGGPNHVGNLCSAPLMADRATGQLIRQNSYAYIGHFSRFVRPGAQRVLCAASRERLEVIAFRHPDGSVALIALNRSEDALPFAIGSAQGWASTELPARSIATYCW</sequence>
<reference evidence="7 8" key="1">
    <citation type="submission" date="2021-04" db="EMBL/GenBank/DDBJ databases">
        <title>The genome sequence of type strain Ideonella paludis KCTC 32238.</title>
        <authorList>
            <person name="Liu Y."/>
        </authorList>
    </citation>
    <scope>NUCLEOTIDE SEQUENCE [LARGE SCALE GENOMIC DNA]</scope>
    <source>
        <strain evidence="7 8">KCTC 32238</strain>
    </source>
</reference>
<dbReference type="InterPro" id="IPR033453">
    <property type="entry name" value="Glyco_hydro_30_TIM-barrel"/>
</dbReference>
<organism evidence="7 8">
    <name type="scientific">Ideonella paludis</name>
    <dbReference type="NCBI Taxonomy" id="1233411"/>
    <lineage>
        <taxon>Bacteria</taxon>
        <taxon>Pseudomonadati</taxon>
        <taxon>Pseudomonadota</taxon>
        <taxon>Betaproteobacteria</taxon>
        <taxon>Burkholderiales</taxon>
        <taxon>Sphaerotilaceae</taxon>
        <taxon>Ideonella</taxon>
    </lineage>
</organism>
<dbReference type="InterPro" id="IPR001139">
    <property type="entry name" value="Glyco_hydro_30"/>
</dbReference>
<dbReference type="Gene3D" id="2.60.40.1180">
    <property type="entry name" value="Golgi alpha-mannosidase II"/>
    <property type="match status" value="1"/>
</dbReference>
<evidence type="ECO:0000259" key="5">
    <source>
        <dbReference type="Pfam" id="PF02055"/>
    </source>
</evidence>
<dbReference type="Pfam" id="PF17189">
    <property type="entry name" value="Glyco_hydro_30C"/>
    <property type="match status" value="1"/>
</dbReference>
<dbReference type="PANTHER" id="PTHR11069">
    <property type="entry name" value="GLUCOSYLCERAMIDASE"/>
    <property type="match status" value="1"/>
</dbReference>
<dbReference type="EMBL" id="JAGQDG010000004">
    <property type="protein sequence ID" value="MBQ0936006.1"/>
    <property type="molecule type" value="Genomic_DNA"/>
</dbReference>
<keyword evidence="2" id="KW-0732">Signal</keyword>
<protein>
    <submittedName>
        <fullName evidence="7">Glycoside hydrolase family 30 protein</fullName>
    </submittedName>
</protein>
<evidence type="ECO:0000256" key="1">
    <source>
        <dbReference type="ARBA" id="ARBA00005382"/>
    </source>
</evidence>
<dbReference type="GO" id="GO:0016787">
    <property type="term" value="F:hydrolase activity"/>
    <property type="evidence" value="ECO:0007669"/>
    <property type="project" value="UniProtKB-KW"/>
</dbReference>
<feature type="domain" description="Glycosyl hydrolase family 30 beta sandwich" evidence="6">
    <location>
        <begin position="384"/>
        <end position="444"/>
    </location>
</feature>
<dbReference type="InterPro" id="IPR013780">
    <property type="entry name" value="Glyco_hydro_b"/>
</dbReference>
<dbReference type="Pfam" id="PF02055">
    <property type="entry name" value="Glyco_hydro_30"/>
    <property type="match status" value="1"/>
</dbReference>
<dbReference type="PRINTS" id="PR00843">
    <property type="entry name" value="GLHYDRLASE30"/>
</dbReference>
<comment type="similarity">
    <text evidence="1 4">Belongs to the glycosyl hydrolase 30 family.</text>
</comment>
<proteinExistence type="inferred from homology"/>
<dbReference type="Proteomes" id="UP000672097">
    <property type="component" value="Unassembled WGS sequence"/>
</dbReference>
<feature type="domain" description="Glycosyl hydrolase family 30 TIM-barrel" evidence="5">
    <location>
        <begin position="46"/>
        <end position="381"/>
    </location>
</feature>
<name>A0ABS5DYV2_9BURK</name>
<evidence type="ECO:0000256" key="3">
    <source>
        <dbReference type="ARBA" id="ARBA00022801"/>
    </source>
</evidence>
<evidence type="ECO:0000259" key="6">
    <source>
        <dbReference type="Pfam" id="PF17189"/>
    </source>
</evidence>
<accession>A0ABS5DYV2</accession>
<dbReference type="SUPFAM" id="SSF51445">
    <property type="entry name" value="(Trans)glycosidases"/>
    <property type="match status" value="1"/>
</dbReference>
<evidence type="ECO:0000313" key="8">
    <source>
        <dbReference type="Proteomes" id="UP000672097"/>
    </source>
</evidence>
<evidence type="ECO:0000256" key="2">
    <source>
        <dbReference type="ARBA" id="ARBA00022729"/>
    </source>
</evidence>
<keyword evidence="4" id="KW-0326">Glycosidase</keyword>
<dbReference type="RefSeq" id="WP_210809315.1">
    <property type="nucleotide sequence ID" value="NZ_JAGQDG010000004.1"/>
</dbReference>
<dbReference type="InterPro" id="IPR033452">
    <property type="entry name" value="GH30_C"/>
</dbReference>
<dbReference type="PANTHER" id="PTHR11069:SF23">
    <property type="entry name" value="LYSOSOMAL ACID GLUCOSYLCERAMIDASE"/>
    <property type="match status" value="1"/>
</dbReference>
<dbReference type="InterPro" id="IPR017853">
    <property type="entry name" value="GH"/>
</dbReference>
<evidence type="ECO:0000313" key="7">
    <source>
        <dbReference type="EMBL" id="MBQ0936006.1"/>
    </source>
</evidence>
<keyword evidence="3 4" id="KW-0378">Hydrolase</keyword>
<evidence type="ECO:0000256" key="4">
    <source>
        <dbReference type="RuleBase" id="RU361188"/>
    </source>
</evidence>
<dbReference type="Gene3D" id="3.20.20.80">
    <property type="entry name" value="Glycosidases"/>
    <property type="match status" value="1"/>
</dbReference>
<gene>
    <name evidence="7" type="ORF">KAK11_11770</name>
</gene>
<keyword evidence="8" id="KW-1185">Reference proteome</keyword>
<comment type="caution">
    <text evidence="7">The sequence shown here is derived from an EMBL/GenBank/DDBJ whole genome shotgun (WGS) entry which is preliminary data.</text>
</comment>